<dbReference type="InterPro" id="IPR042185">
    <property type="entry name" value="Serpin_sf_2"/>
</dbReference>
<keyword evidence="1" id="KW-0646">Protease inhibitor</keyword>
<evidence type="ECO:0000313" key="3">
    <source>
        <dbReference type="EMBL" id="RWS20114.1"/>
    </source>
</evidence>
<sequence length="113" mass="12426">MTHATVHDVMKKMEEKVIPISIPKLKIFSNKKMDSFKHDSDHSWITSQNASFEGITGGPKFHFSNIQIVTSLTIDETGVKFTAVSAAGSGRSNAEGFNADHLTNFCATVVILW</sequence>
<evidence type="ECO:0000256" key="2">
    <source>
        <dbReference type="ARBA" id="ARBA00022900"/>
    </source>
</evidence>
<protein>
    <submittedName>
        <fullName evidence="3">Uncharacterized protein</fullName>
    </submittedName>
</protein>
<dbReference type="VEuPathDB" id="VectorBase:LDEU011926"/>
<dbReference type="OrthoDB" id="9518664at2759"/>
<dbReference type="Proteomes" id="UP000288716">
    <property type="component" value="Unassembled WGS sequence"/>
</dbReference>
<comment type="caution">
    <text evidence="3">The sequence shown here is derived from an EMBL/GenBank/DDBJ whole genome shotgun (WGS) entry which is preliminary data.</text>
</comment>
<reference evidence="3 4" key="1">
    <citation type="journal article" date="2018" name="Gigascience">
        <title>Genomes of trombidid mites reveal novel predicted allergens and laterally-transferred genes associated with secondary metabolism.</title>
        <authorList>
            <person name="Dong X."/>
            <person name="Chaisiri K."/>
            <person name="Xia D."/>
            <person name="Armstrong S.D."/>
            <person name="Fang Y."/>
            <person name="Donnelly M.J."/>
            <person name="Kadowaki T."/>
            <person name="McGarry J.W."/>
            <person name="Darby A.C."/>
            <person name="Makepeace B.L."/>
        </authorList>
    </citation>
    <scope>NUCLEOTIDE SEQUENCE [LARGE SCALE GENOMIC DNA]</scope>
    <source>
        <strain evidence="3">UoL-UT</strain>
    </source>
</reference>
<dbReference type="GO" id="GO:0004867">
    <property type="term" value="F:serine-type endopeptidase inhibitor activity"/>
    <property type="evidence" value="ECO:0007669"/>
    <property type="project" value="UniProtKB-KW"/>
</dbReference>
<keyword evidence="4" id="KW-1185">Reference proteome</keyword>
<name>A0A443RY17_9ACAR</name>
<evidence type="ECO:0000313" key="4">
    <source>
        <dbReference type="Proteomes" id="UP000288716"/>
    </source>
</evidence>
<dbReference type="InterPro" id="IPR042178">
    <property type="entry name" value="Serpin_sf_1"/>
</dbReference>
<dbReference type="Gene3D" id="2.30.39.10">
    <property type="entry name" value="Alpha-1-antitrypsin, domain 1"/>
    <property type="match status" value="1"/>
</dbReference>
<organism evidence="3 4">
    <name type="scientific">Leptotrombidium deliense</name>
    <dbReference type="NCBI Taxonomy" id="299467"/>
    <lineage>
        <taxon>Eukaryota</taxon>
        <taxon>Metazoa</taxon>
        <taxon>Ecdysozoa</taxon>
        <taxon>Arthropoda</taxon>
        <taxon>Chelicerata</taxon>
        <taxon>Arachnida</taxon>
        <taxon>Acari</taxon>
        <taxon>Acariformes</taxon>
        <taxon>Trombidiformes</taxon>
        <taxon>Prostigmata</taxon>
        <taxon>Anystina</taxon>
        <taxon>Parasitengona</taxon>
        <taxon>Trombiculoidea</taxon>
        <taxon>Trombiculidae</taxon>
        <taxon>Leptotrombidium</taxon>
    </lineage>
</organism>
<proteinExistence type="predicted"/>
<evidence type="ECO:0000256" key="1">
    <source>
        <dbReference type="ARBA" id="ARBA00022690"/>
    </source>
</evidence>
<dbReference type="SUPFAM" id="SSF56574">
    <property type="entry name" value="Serpins"/>
    <property type="match status" value="1"/>
</dbReference>
<dbReference type="AlphaFoldDB" id="A0A443RY17"/>
<dbReference type="InterPro" id="IPR036186">
    <property type="entry name" value="Serpin_sf"/>
</dbReference>
<dbReference type="Gene3D" id="3.30.497.10">
    <property type="entry name" value="Antithrombin, subunit I, domain 2"/>
    <property type="match status" value="1"/>
</dbReference>
<keyword evidence="2" id="KW-0722">Serine protease inhibitor</keyword>
<gene>
    <name evidence="3" type="ORF">B4U80_14322</name>
</gene>
<dbReference type="EMBL" id="NCKV01019889">
    <property type="protein sequence ID" value="RWS20114.1"/>
    <property type="molecule type" value="Genomic_DNA"/>
</dbReference>
<accession>A0A443RY17</accession>